<feature type="transmembrane region" description="Helical" evidence="9">
    <location>
        <begin position="813"/>
        <end position="834"/>
    </location>
</feature>
<dbReference type="GO" id="GO:0005886">
    <property type="term" value="C:plasma membrane"/>
    <property type="evidence" value="ECO:0007669"/>
    <property type="project" value="UniProtKB-SubCell"/>
</dbReference>
<evidence type="ECO:0000256" key="3">
    <source>
        <dbReference type="ARBA" id="ARBA00022475"/>
    </source>
</evidence>
<feature type="domain" description="Protein export membrane protein SecD/SecF C-terminal" evidence="11">
    <location>
        <begin position="788"/>
        <end position="984"/>
    </location>
</feature>
<comment type="subunit">
    <text evidence="9">Forms a complex with SecF. Part of the essential Sec protein translocation apparatus which comprises SecA, SecYEG and auxiliary proteins SecDF. Other proteins may also be involved.</text>
</comment>
<dbReference type="OrthoDB" id="9805019at2"/>
<evidence type="ECO:0000256" key="5">
    <source>
        <dbReference type="ARBA" id="ARBA00022927"/>
    </source>
</evidence>
<keyword evidence="3 9" id="KW-1003">Cell membrane</keyword>
<dbReference type="InterPro" id="IPR005665">
    <property type="entry name" value="SecF_bac"/>
</dbReference>
<evidence type="ECO:0000259" key="12">
    <source>
        <dbReference type="Pfam" id="PF21760"/>
    </source>
</evidence>
<organism evidence="14 15">
    <name type="scientific">Pedobacter steynii</name>
    <dbReference type="NCBI Taxonomy" id="430522"/>
    <lineage>
        <taxon>Bacteria</taxon>
        <taxon>Pseudomonadati</taxon>
        <taxon>Bacteroidota</taxon>
        <taxon>Sphingobacteriia</taxon>
        <taxon>Sphingobacteriales</taxon>
        <taxon>Sphingobacteriaceae</taxon>
        <taxon>Pedobacter</taxon>
    </lineage>
</organism>
<dbReference type="Pfam" id="PF02355">
    <property type="entry name" value="SecD_SecF_C"/>
    <property type="match status" value="2"/>
</dbReference>
<keyword evidence="8 9" id="KW-0472">Membrane</keyword>
<dbReference type="NCBIfam" id="TIGR01129">
    <property type="entry name" value="secD"/>
    <property type="match status" value="1"/>
</dbReference>
<evidence type="ECO:0000256" key="10">
    <source>
        <dbReference type="HAMAP-Rule" id="MF_01464"/>
    </source>
</evidence>
<feature type="transmembrane region" description="Helical" evidence="9">
    <location>
        <begin position="6"/>
        <end position="27"/>
    </location>
</feature>
<dbReference type="Pfam" id="PF07549">
    <property type="entry name" value="Sec_GG"/>
    <property type="match status" value="2"/>
</dbReference>
<dbReference type="InterPro" id="IPR022645">
    <property type="entry name" value="SecD/SecF_bac"/>
</dbReference>
<dbReference type="PANTHER" id="PTHR30081">
    <property type="entry name" value="PROTEIN-EXPORT MEMBRANE PROTEIN SEC"/>
    <property type="match status" value="1"/>
</dbReference>
<dbReference type="PRINTS" id="PR01755">
    <property type="entry name" value="SECFTRNLCASE"/>
</dbReference>
<dbReference type="Pfam" id="PF22599">
    <property type="entry name" value="SecDF_P1_head"/>
    <property type="match status" value="1"/>
</dbReference>
<feature type="transmembrane region" description="Helical" evidence="9">
    <location>
        <begin position="537"/>
        <end position="558"/>
    </location>
</feature>
<dbReference type="InterPro" id="IPR005791">
    <property type="entry name" value="SecD"/>
</dbReference>
<comment type="caution">
    <text evidence="9">Lacks conserved residue(s) required for the propagation of feature annotation.</text>
</comment>
<evidence type="ECO:0000259" key="13">
    <source>
        <dbReference type="Pfam" id="PF22599"/>
    </source>
</evidence>
<dbReference type="GO" id="GO:0065002">
    <property type="term" value="P:intracellular protein transmembrane transport"/>
    <property type="evidence" value="ECO:0007669"/>
    <property type="project" value="UniProtKB-UniRule"/>
</dbReference>
<dbReference type="SUPFAM" id="SSF82866">
    <property type="entry name" value="Multidrug efflux transporter AcrB transmembrane domain"/>
    <property type="match status" value="2"/>
</dbReference>
<comment type="similarity">
    <text evidence="10">Belongs to the SecD/SecF family. SecF subfamily.</text>
</comment>
<dbReference type="EMBL" id="FNGY01000003">
    <property type="protein sequence ID" value="SDM29577.1"/>
    <property type="molecule type" value="Genomic_DNA"/>
</dbReference>
<dbReference type="STRING" id="430522.BFS30_02385"/>
<dbReference type="NCBIfam" id="NF009585">
    <property type="entry name" value="PRK13024.1-5"/>
    <property type="match status" value="1"/>
</dbReference>
<feature type="transmembrane region" description="Helical" evidence="9">
    <location>
        <begin position="634"/>
        <end position="658"/>
    </location>
</feature>
<keyword evidence="2 9" id="KW-0813">Transport</keyword>
<evidence type="ECO:0000259" key="11">
    <source>
        <dbReference type="Pfam" id="PF02355"/>
    </source>
</evidence>
<dbReference type="RefSeq" id="WP_074606170.1">
    <property type="nucleotide sequence ID" value="NZ_FNGY01000003.1"/>
</dbReference>
<dbReference type="Gene3D" id="1.20.1640.10">
    <property type="entry name" value="Multidrug efflux transporter AcrB transmembrane domain"/>
    <property type="match status" value="2"/>
</dbReference>
<feature type="transmembrane region" description="Helical" evidence="9">
    <location>
        <begin position="841"/>
        <end position="862"/>
    </location>
</feature>
<evidence type="ECO:0000256" key="2">
    <source>
        <dbReference type="ARBA" id="ARBA00022448"/>
    </source>
</evidence>
<dbReference type="GO" id="GO:0015450">
    <property type="term" value="F:protein-transporting ATPase activity"/>
    <property type="evidence" value="ECO:0007669"/>
    <property type="project" value="InterPro"/>
</dbReference>
<evidence type="ECO:0000256" key="1">
    <source>
        <dbReference type="ARBA" id="ARBA00004651"/>
    </source>
</evidence>
<evidence type="ECO:0000313" key="14">
    <source>
        <dbReference type="EMBL" id="SDM29577.1"/>
    </source>
</evidence>
<evidence type="ECO:0000256" key="9">
    <source>
        <dbReference type="HAMAP-Rule" id="MF_01463"/>
    </source>
</evidence>
<evidence type="ECO:0000313" key="15">
    <source>
        <dbReference type="Proteomes" id="UP000183200"/>
    </source>
</evidence>
<keyword evidence="15" id="KW-1185">Reference proteome</keyword>
<comment type="subunit">
    <text evidence="10">Forms a complex with SecD. Part of the essential Sec protein translocation apparatus which comprises SecA, SecYEG and auxiliary proteins SecDF. Other proteins may also be involved.</text>
</comment>
<dbReference type="Gene3D" id="3.30.70.3220">
    <property type="match status" value="1"/>
</dbReference>
<dbReference type="FunFam" id="1.20.1640.10:FF:000004">
    <property type="entry name" value="Protein translocase subunit SecD"/>
    <property type="match status" value="1"/>
</dbReference>
<feature type="domain" description="Protein export membrane protein SecD/SecF C-terminal" evidence="11">
    <location>
        <begin position="496"/>
        <end position="661"/>
    </location>
</feature>
<protein>
    <recommendedName>
        <fullName evidence="9 10">Multifunctional fusion protein</fullName>
    </recommendedName>
    <domain>
        <recommendedName>
            <fullName evidence="9">Protein translocase subunit SecD</fullName>
        </recommendedName>
    </domain>
    <domain>
        <recommendedName>
            <fullName evidence="10">Protein-export membrane protein SecF</fullName>
        </recommendedName>
    </domain>
</protein>
<dbReference type="InterPro" id="IPR022813">
    <property type="entry name" value="SecD/SecF_arch_bac"/>
</dbReference>
<gene>
    <name evidence="9" type="primary">secD</name>
    <name evidence="10" type="synonym">secF</name>
    <name evidence="14" type="ORF">SAMN05421820_103441</name>
</gene>
<comment type="subcellular location">
    <subcellularLocation>
        <location evidence="1 9">Cell membrane</location>
        <topology evidence="1 9">Multi-pass membrane protein</topology>
    </subcellularLocation>
</comment>
<dbReference type="InterPro" id="IPR048631">
    <property type="entry name" value="SecD_1st"/>
</dbReference>
<feature type="domain" description="SecDF P1 head subdomain" evidence="13">
    <location>
        <begin position="386"/>
        <end position="489"/>
    </location>
</feature>
<dbReference type="InterPro" id="IPR022646">
    <property type="entry name" value="SecD/SecF_CS"/>
</dbReference>
<evidence type="ECO:0000256" key="4">
    <source>
        <dbReference type="ARBA" id="ARBA00022692"/>
    </source>
</evidence>
<keyword evidence="7 9" id="KW-0811">Translocation</keyword>
<dbReference type="InterPro" id="IPR055344">
    <property type="entry name" value="SecD_SecF_C_bact"/>
</dbReference>
<dbReference type="GO" id="GO:0006605">
    <property type="term" value="P:protein targeting"/>
    <property type="evidence" value="ECO:0007669"/>
    <property type="project" value="UniProtKB-UniRule"/>
</dbReference>
<dbReference type="HAMAP" id="MF_01463_B">
    <property type="entry name" value="SecD_B"/>
    <property type="match status" value="1"/>
</dbReference>
<evidence type="ECO:0000256" key="8">
    <source>
        <dbReference type="ARBA" id="ARBA00023136"/>
    </source>
</evidence>
<evidence type="ECO:0000256" key="7">
    <source>
        <dbReference type="ARBA" id="ARBA00023010"/>
    </source>
</evidence>
<dbReference type="HAMAP" id="MF_01464_B">
    <property type="entry name" value="SecF_B"/>
    <property type="match status" value="1"/>
</dbReference>
<sequence>MQGKGFIKFMAILLGIVCVYSLSFNFVTSKVEKDAKAYAKGNVDKEKAYLDSMATVPVYPVFGFNYQFCKEKEINLGLDLKGGMNVTMEISLSELVKSLAGNTDDANFNKALSTAQTQLNAGGKDFIALFVDEFEKLSPNVKLADFFSNQDNAKLLKANASNSEVKNYLSKEATSAIDRSFIIIRSRIDGFGVVSPNMQKQEGTNRILIEMPGVQDKERVHKLLQGSAELQFWQVYNNEEVYSIMENINKTLASTLKIAETAAPATATDTAAKSESKLAGLAKNKDTKDSASVKTKELTKSNPLFAVLNVPTYQGENGQTSLRPGPVVGWVAQKDTAKVNAYFKRPEIASIIPQSFKFMWSVKPMDVTTTNGAKVFELYAIKATAMDGKPDLGGDAISDARHDYDQKGRPEVTMYMTGDGATKWKKITAEAAADPNNKKSIAIVLDNTVYSAPTVQNEIPNGISSITGNFTVNDTQDLANILKAGKLPAPARIVGEFVVGPSLGQAAIDNGLLSFVLAFIVILVFMALYYNKAGWVANLALVINLFFIMGILVSLGAVLTLPGIAGIVLVIGLSVDANILIFERVREELTLGKPTPVAIKEGFKHAMSSIIDSNATVLVLGAILFLFGTGPVQGFATTLCIGILSSLFCAVLISRLVFEWLLEKKSNITFGNKHTIHAFKNIAFNFVGHRKVYYAISTAIIVLGFIFYFKNGGLNLGIDFKGGRTYIVHFDKGMHTEDVKSKLAEVFPESETIVKTAGANNELKITTTYHITDQDNGADKLVEKALKDGLAKTGVNYTIESNEKVGPIIASDIVYKAYGAILFSCLVMFIYIVIRFRKLNYGLGAVIALFHDVLLVLSFYTILDGVLPFSLEIGQDFIAAILTVMGYTMTETVVVFDRIREKLAESGKEDLHGEERNKLINFALNSTLSRTILTSLTVFFVLLVIFIFGGASIRGFIFALLIGRIIGTYSSLCISTPIVIDLGKNK</sequence>
<dbReference type="PANTHER" id="PTHR30081:SF1">
    <property type="entry name" value="PROTEIN TRANSLOCASE SUBUNIT SECD"/>
    <property type="match status" value="1"/>
</dbReference>
<feature type="transmembrane region" description="Helical" evidence="9">
    <location>
        <begin position="957"/>
        <end position="980"/>
    </location>
</feature>
<dbReference type="AlphaFoldDB" id="A0A1G9S2T1"/>
<feature type="transmembrane region" description="Helical" evidence="9">
    <location>
        <begin position="932"/>
        <end position="951"/>
    </location>
</feature>
<feature type="domain" description="Protein translocase subunit SecDF P1" evidence="12">
    <location>
        <begin position="178"/>
        <end position="235"/>
    </location>
</feature>
<keyword evidence="4 9" id="KW-0812">Transmembrane</keyword>
<feature type="transmembrane region" description="Helical" evidence="9">
    <location>
        <begin position="511"/>
        <end position="530"/>
    </location>
</feature>
<dbReference type="Pfam" id="PF21760">
    <property type="entry name" value="SecD_1st"/>
    <property type="match status" value="1"/>
</dbReference>
<feature type="transmembrane region" description="Helical" evidence="9">
    <location>
        <begin position="564"/>
        <end position="585"/>
    </location>
</feature>
<name>A0A1G9S2T1_9SPHI</name>
<dbReference type="GO" id="GO:0043952">
    <property type="term" value="P:protein transport by the Sec complex"/>
    <property type="evidence" value="ECO:0007669"/>
    <property type="project" value="UniProtKB-UniRule"/>
</dbReference>
<dbReference type="Proteomes" id="UP000183200">
    <property type="component" value="Unassembled WGS sequence"/>
</dbReference>
<feature type="transmembrane region" description="Helical" evidence="9">
    <location>
        <begin position="877"/>
        <end position="896"/>
    </location>
</feature>
<reference evidence="15" key="1">
    <citation type="submission" date="2016-10" db="EMBL/GenBank/DDBJ databases">
        <authorList>
            <person name="Varghese N."/>
            <person name="Submissions S."/>
        </authorList>
    </citation>
    <scope>NUCLEOTIDE SEQUENCE [LARGE SCALE GENOMIC DNA]</scope>
    <source>
        <strain evidence="15">DSM 19110</strain>
    </source>
</reference>
<accession>A0A1G9S2T1</accession>
<dbReference type="InterPro" id="IPR048634">
    <property type="entry name" value="SecD_SecF_C"/>
</dbReference>
<feature type="transmembrane region" description="Helical" evidence="9">
    <location>
        <begin position="606"/>
        <end position="628"/>
    </location>
</feature>
<dbReference type="InterPro" id="IPR054384">
    <property type="entry name" value="SecDF_P1_head"/>
</dbReference>
<keyword evidence="5 9" id="KW-0653">Protein transport</keyword>
<dbReference type="NCBIfam" id="TIGR00966">
    <property type="entry name" value="transloc_SecF"/>
    <property type="match status" value="1"/>
</dbReference>
<keyword evidence="6 9" id="KW-1133">Transmembrane helix</keyword>
<dbReference type="Gene3D" id="3.30.1360.200">
    <property type="match status" value="1"/>
</dbReference>
<comment type="function">
    <text evidence="9">Part of the Sec protein translocase complex. Interacts with the SecYEG preprotein conducting channel. SecDF uses the proton motive force (PMF) to complete protein translocation after the ATP-dependent function of SecA.</text>
</comment>
<comment type="similarity">
    <text evidence="9">Belongs to the SecD/SecF family. SecD subfamily.</text>
</comment>
<evidence type="ECO:0000256" key="6">
    <source>
        <dbReference type="ARBA" id="ARBA00022989"/>
    </source>
</evidence>
<dbReference type="NCBIfam" id="TIGR00916">
    <property type="entry name" value="2A0604s01"/>
    <property type="match status" value="1"/>
</dbReference>
<feature type="transmembrane region" description="Helical" evidence="9">
    <location>
        <begin position="692"/>
        <end position="709"/>
    </location>
</feature>
<proteinExistence type="inferred from homology"/>